<accession>A0A9P4YDJ7</accession>
<dbReference type="GeneID" id="63842214"/>
<sequence length="122" mass="13464">MQDSVRMPIDVLEWCYSARLQIDKSHDTANAGFLHNAMDAKSEAAVSKPNAASGMLNEDRELGMCSLVENDPSRAMEILRLLLKHGWTLHDTRTHLAAAKLGNMDKLRLVVEHGVGLEMVGP</sequence>
<dbReference type="RefSeq" id="XP_040782367.1">
    <property type="nucleotide sequence ID" value="XM_040925085.1"/>
</dbReference>
<proteinExistence type="predicted"/>
<comment type="caution">
    <text evidence="1">The sequence shown here is derived from an EMBL/GenBank/DDBJ whole genome shotgun (WGS) entry which is preliminary data.</text>
</comment>
<organism evidence="1 2">
    <name type="scientific">Cryphonectria parasitica (strain ATCC 38755 / EP155)</name>
    <dbReference type="NCBI Taxonomy" id="660469"/>
    <lineage>
        <taxon>Eukaryota</taxon>
        <taxon>Fungi</taxon>
        <taxon>Dikarya</taxon>
        <taxon>Ascomycota</taxon>
        <taxon>Pezizomycotina</taxon>
        <taxon>Sordariomycetes</taxon>
        <taxon>Sordariomycetidae</taxon>
        <taxon>Diaporthales</taxon>
        <taxon>Cryphonectriaceae</taxon>
        <taxon>Cryphonectria-Endothia species complex</taxon>
        <taxon>Cryphonectria</taxon>
    </lineage>
</organism>
<name>A0A9P4YDJ7_CRYP1</name>
<reference evidence="1" key="1">
    <citation type="journal article" date="2020" name="Phytopathology">
        <title>Genome sequence of the chestnut blight fungus Cryphonectria parasitica EP155: A fundamental resource for an archetypical invasive plant pathogen.</title>
        <authorList>
            <person name="Crouch J.A."/>
            <person name="Dawe A."/>
            <person name="Aerts A."/>
            <person name="Barry K."/>
            <person name="Churchill A.C.L."/>
            <person name="Grimwood J."/>
            <person name="Hillman B."/>
            <person name="Milgroom M.G."/>
            <person name="Pangilinan J."/>
            <person name="Smith M."/>
            <person name="Salamov A."/>
            <person name="Schmutz J."/>
            <person name="Yadav J."/>
            <person name="Grigoriev I.V."/>
            <person name="Nuss D."/>
        </authorList>
    </citation>
    <scope>NUCLEOTIDE SEQUENCE</scope>
    <source>
        <strain evidence="1">EP155</strain>
    </source>
</reference>
<dbReference type="EMBL" id="MU032344">
    <property type="protein sequence ID" value="KAF3771406.1"/>
    <property type="molecule type" value="Genomic_DNA"/>
</dbReference>
<dbReference type="OrthoDB" id="426293at2759"/>
<keyword evidence="2" id="KW-1185">Reference proteome</keyword>
<evidence type="ECO:0000313" key="2">
    <source>
        <dbReference type="Proteomes" id="UP000803844"/>
    </source>
</evidence>
<dbReference type="Proteomes" id="UP000803844">
    <property type="component" value="Unassembled WGS sequence"/>
</dbReference>
<protein>
    <submittedName>
        <fullName evidence="1">Uncharacterized protein</fullName>
    </submittedName>
</protein>
<dbReference type="AlphaFoldDB" id="A0A9P4YDJ7"/>
<gene>
    <name evidence="1" type="ORF">M406DRAFT_67710</name>
</gene>
<evidence type="ECO:0000313" key="1">
    <source>
        <dbReference type="EMBL" id="KAF3771406.1"/>
    </source>
</evidence>